<dbReference type="RefSeq" id="WP_073181700.1">
    <property type="nucleotide sequence ID" value="NZ_FQWL01000008.1"/>
</dbReference>
<name>A0A1M5PQK4_9FLAO</name>
<keyword evidence="2" id="KW-1185">Reference proteome</keyword>
<dbReference type="STRING" id="570519.SAMN04488116_3333"/>
<reference evidence="2" key="1">
    <citation type="submission" date="2016-11" db="EMBL/GenBank/DDBJ databases">
        <authorList>
            <person name="Varghese N."/>
            <person name="Submissions S."/>
        </authorList>
    </citation>
    <scope>NUCLEOTIDE SEQUENCE [LARGE SCALE GENOMIC DNA]</scope>
    <source>
        <strain evidence="2">DSM 22638</strain>
    </source>
</reference>
<evidence type="ECO:0000313" key="2">
    <source>
        <dbReference type="Proteomes" id="UP000184532"/>
    </source>
</evidence>
<dbReference type="AlphaFoldDB" id="A0A1M5PQK4"/>
<gene>
    <name evidence="1" type="ORF">SAMN04488116_3333</name>
</gene>
<organism evidence="1 2">
    <name type="scientific">Flagellimonas flava</name>
    <dbReference type="NCBI Taxonomy" id="570519"/>
    <lineage>
        <taxon>Bacteria</taxon>
        <taxon>Pseudomonadati</taxon>
        <taxon>Bacteroidota</taxon>
        <taxon>Flavobacteriia</taxon>
        <taxon>Flavobacteriales</taxon>
        <taxon>Flavobacteriaceae</taxon>
        <taxon>Flagellimonas</taxon>
    </lineage>
</organism>
<evidence type="ECO:0008006" key="3">
    <source>
        <dbReference type="Google" id="ProtNLM"/>
    </source>
</evidence>
<accession>A0A1M5PQK4</accession>
<evidence type="ECO:0000313" key="1">
    <source>
        <dbReference type="EMBL" id="SHH03980.1"/>
    </source>
</evidence>
<sequence>MTYLSKIVSSPLQAKARSAFLFFFFLFFFKSFASVILIPMDAEGQENHLKAYGITYWVLGKQQKVQWLLNYRGGSFLLPDGETIRKECQIRGVSFEVLSDAQAEQILDGISSPSQNQEAVILEKAPKIAVYSPKGNQPWDDAVTMVLTYAEIPYVTVYDEEVLDNKLVLYDWLHLHHEDFTGQYGKFYGAYRAAPWYIEGKKKAEALAQKLGFDKVSEEKRAVALKIRNYVIGGGFMFAMCSAADSFDIALAAESVDICEPMFDGDPSEANYQGKLDYGNTFAFTNFVLERNPLRYEFSSIDMTNKRRNVPRESDYFSLMEFSAKWDPVPTMLTQNHTTLVKGFMGQTTAFTRNEVKPTVMILGENKINGEARYIHGIKGKGFFTFYGGHDPEDYQHRVGDPKTELELHPTSPGYRLILNNVLFPAARKKKQKT</sequence>
<dbReference type="OrthoDB" id="617985at2"/>
<dbReference type="Proteomes" id="UP000184532">
    <property type="component" value="Unassembled WGS sequence"/>
</dbReference>
<proteinExistence type="predicted"/>
<protein>
    <recommendedName>
        <fullName evidence="3">Asparagine synthetase B</fullName>
    </recommendedName>
</protein>
<dbReference type="EMBL" id="FQWL01000008">
    <property type="protein sequence ID" value="SHH03980.1"/>
    <property type="molecule type" value="Genomic_DNA"/>
</dbReference>